<dbReference type="Proteomes" id="UP000887565">
    <property type="component" value="Unplaced"/>
</dbReference>
<keyword evidence="1" id="KW-1185">Reference proteome</keyword>
<evidence type="ECO:0000313" key="2">
    <source>
        <dbReference type="WBParaSite" id="nRc.2.0.1.t04889-RA"/>
    </source>
</evidence>
<dbReference type="AlphaFoldDB" id="A0A915HT04"/>
<dbReference type="WBParaSite" id="nRc.2.0.1.t04889-RA">
    <property type="protein sequence ID" value="nRc.2.0.1.t04889-RA"/>
    <property type="gene ID" value="nRc.2.0.1.g04889"/>
</dbReference>
<proteinExistence type="predicted"/>
<sequence>MQSKKAQKIISLYSSISANSENSLIITLFKHFKIIKSDFPISSKAAFAETSIMEKSNEYSAKDNQQDLDYIKQ</sequence>
<name>A0A915HT04_ROMCU</name>
<reference evidence="2" key="1">
    <citation type="submission" date="2022-11" db="UniProtKB">
        <authorList>
            <consortium name="WormBaseParasite"/>
        </authorList>
    </citation>
    <scope>IDENTIFICATION</scope>
</reference>
<protein>
    <submittedName>
        <fullName evidence="2">Uncharacterized protein</fullName>
    </submittedName>
</protein>
<accession>A0A915HT04</accession>
<evidence type="ECO:0000313" key="1">
    <source>
        <dbReference type="Proteomes" id="UP000887565"/>
    </source>
</evidence>
<organism evidence="1 2">
    <name type="scientific">Romanomermis culicivorax</name>
    <name type="common">Nematode worm</name>
    <dbReference type="NCBI Taxonomy" id="13658"/>
    <lineage>
        <taxon>Eukaryota</taxon>
        <taxon>Metazoa</taxon>
        <taxon>Ecdysozoa</taxon>
        <taxon>Nematoda</taxon>
        <taxon>Enoplea</taxon>
        <taxon>Dorylaimia</taxon>
        <taxon>Mermithida</taxon>
        <taxon>Mermithoidea</taxon>
        <taxon>Mermithidae</taxon>
        <taxon>Romanomermis</taxon>
    </lineage>
</organism>